<reference evidence="10" key="1">
    <citation type="journal article" date="2021" name="PeerJ">
        <title>Extensive microbial diversity within the chicken gut microbiome revealed by metagenomics and culture.</title>
        <authorList>
            <person name="Gilroy R."/>
            <person name="Ravi A."/>
            <person name="Getino M."/>
            <person name="Pursley I."/>
            <person name="Horton D.L."/>
            <person name="Alikhan N.F."/>
            <person name="Baker D."/>
            <person name="Gharbi K."/>
            <person name="Hall N."/>
            <person name="Watson M."/>
            <person name="Adriaenssens E.M."/>
            <person name="Foster-Nyarko E."/>
            <person name="Jarju S."/>
            <person name="Secka A."/>
            <person name="Antonio M."/>
            <person name="Oren A."/>
            <person name="Chaudhuri R.R."/>
            <person name="La Ragione R."/>
            <person name="Hildebrand F."/>
            <person name="Pallen M.J."/>
        </authorList>
    </citation>
    <scope>NUCLEOTIDE SEQUENCE</scope>
    <source>
        <strain evidence="10">Gambia15-2214</strain>
    </source>
</reference>
<keyword evidence="10" id="KW-0969">Cilium</keyword>
<keyword evidence="10" id="KW-0282">Flagellum</keyword>
<evidence type="ECO:0000256" key="4">
    <source>
        <dbReference type="ARBA" id="ARBA00022448"/>
    </source>
</evidence>
<evidence type="ECO:0000256" key="1">
    <source>
        <dbReference type="ARBA" id="ARBA00003041"/>
    </source>
</evidence>
<evidence type="ECO:0000256" key="3">
    <source>
        <dbReference type="ARBA" id="ARBA00016507"/>
    </source>
</evidence>
<feature type="domain" description="Flagellar assembly protein FliH/Type III secretion system HrpE" evidence="9">
    <location>
        <begin position="160"/>
        <end position="287"/>
    </location>
</feature>
<evidence type="ECO:0000256" key="6">
    <source>
        <dbReference type="ARBA" id="ARBA00022927"/>
    </source>
</evidence>
<comment type="similarity">
    <text evidence="2">Belongs to the FliH family.</text>
</comment>
<evidence type="ECO:0000313" key="11">
    <source>
        <dbReference type="Proteomes" id="UP000823914"/>
    </source>
</evidence>
<sequence>MAKTVFRPNEIKACSGSVMLKLPVNFEPEVEEVEAEPVEVYEGPTVEELRKEAEEYKVQWEAEKQSLLDKAQAEAKEIVAKAEQAAFDEVKRQTDQAQVAKTNAEAEAADVLKKANEEAAAIIAQAQEEKQKIHDEAYKTGFDEGREKGYEEGNLEAQRLIDRLHVILDRIMDKRQEILDNTEQQIVELVLLMARKVVKVISENQRNVVMSNVLQALRKVKGRGDVIVRVNLADVKLTTEHTKDFMRAVENIQNITVAEDSSIDRGGCIIETDFGAIDARISSQLAELEQKILEISPIKTVAKSSGTES</sequence>
<keyword evidence="4" id="KW-0813">Transport</keyword>
<comment type="caution">
    <text evidence="10">The sequence shown here is derived from an EMBL/GenBank/DDBJ whole genome shotgun (WGS) entry which is preliminary data.</text>
</comment>
<dbReference type="Pfam" id="PF02108">
    <property type="entry name" value="FliH"/>
    <property type="match status" value="1"/>
</dbReference>
<name>A0A9E2L234_9SPIR</name>
<evidence type="ECO:0000256" key="8">
    <source>
        <dbReference type="SAM" id="Coils"/>
    </source>
</evidence>
<dbReference type="InterPro" id="IPR018035">
    <property type="entry name" value="Flagellar_FliH/T3SS_HrpE"/>
</dbReference>
<keyword evidence="6" id="KW-0653">Protein transport</keyword>
<organism evidence="10 11">
    <name type="scientific">Candidatus Treponema excrementipullorum</name>
    <dbReference type="NCBI Taxonomy" id="2838768"/>
    <lineage>
        <taxon>Bacteria</taxon>
        <taxon>Pseudomonadati</taxon>
        <taxon>Spirochaetota</taxon>
        <taxon>Spirochaetia</taxon>
        <taxon>Spirochaetales</taxon>
        <taxon>Treponemataceae</taxon>
        <taxon>Treponema</taxon>
    </lineage>
</organism>
<dbReference type="AlphaFoldDB" id="A0A9E2L234"/>
<dbReference type="GO" id="GO:0005829">
    <property type="term" value="C:cytosol"/>
    <property type="evidence" value="ECO:0007669"/>
    <property type="project" value="TreeGrafter"/>
</dbReference>
<evidence type="ECO:0000256" key="7">
    <source>
        <dbReference type="ARBA" id="ARBA00023225"/>
    </source>
</evidence>
<dbReference type="InterPro" id="IPR051472">
    <property type="entry name" value="T3SS_Stator/FliH"/>
</dbReference>
<evidence type="ECO:0000259" key="9">
    <source>
        <dbReference type="Pfam" id="PF02108"/>
    </source>
</evidence>
<keyword evidence="8" id="KW-0175">Coiled coil</keyword>
<dbReference type="PANTHER" id="PTHR34982">
    <property type="entry name" value="YOP PROTEINS TRANSLOCATION PROTEIN L"/>
    <property type="match status" value="1"/>
</dbReference>
<keyword evidence="5" id="KW-1005">Bacterial flagellum biogenesis</keyword>
<proteinExistence type="inferred from homology"/>
<accession>A0A9E2L234</accession>
<protein>
    <recommendedName>
        <fullName evidence="3">Flagellar assembly protein FliH</fullName>
    </recommendedName>
</protein>
<dbReference type="SUPFAM" id="SSF160527">
    <property type="entry name" value="V-type ATPase subunit E-like"/>
    <property type="match status" value="1"/>
</dbReference>
<dbReference type="NCBIfam" id="NF005198">
    <property type="entry name" value="PRK06669.1-3"/>
    <property type="match status" value="1"/>
</dbReference>
<evidence type="ECO:0000313" key="10">
    <source>
        <dbReference type="EMBL" id="MBU3850163.1"/>
    </source>
</evidence>
<feature type="coiled-coil region" evidence="8">
    <location>
        <begin position="46"/>
        <end position="136"/>
    </location>
</feature>
<evidence type="ECO:0000256" key="2">
    <source>
        <dbReference type="ARBA" id="ARBA00006602"/>
    </source>
</evidence>
<keyword evidence="10" id="KW-0966">Cell projection</keyword>
<evidence type="ECO:0000256" key="5">
    <source>
        <dbReference type="ARBA" id="ARBA00022795"/>
    </source>
</evidence>
<comment type="function">
    <text evidence="1">Needed for flagellar regrowth and assembly.</text>
</comment>
<dbReference type="GO" id="GO:0044781">
    <property type="term" value="P:bacterial-type flagellum organization"/>
    <property type="evidence" value="ECO:0007669"/>
    <property type="project" value="UniProtKB-KW"/>
</dbReference>
<gene>
    <name evidence="10" type="primary">fliH</name>
    <name evidence="10" type="ORF">IAA16_06315</name>
</gene>
<dbReference type="EMBL" id="JAHLFV010000151">
    <property type="protein sequence ID" value="MBU3850163.1"/>
    <property type="molecule type" value="Genomic_DNA"/>
</dbReference>
<reference evidence="10" key="2">
    <citation type="submission" date="2021-04" db="EMBL/GenBank/DDBJ databases">
        <authorList>
            <person name="Gilroy R."/>
        </authorList>
    </citation>
    <scope>NUCLEOTIDE SEQUENCE</scope>
    <source>
        <strain evidence="10">Gambia15-2214</strain>
    </source>
</reference>
<dbReference type="GO" id="GO:0015031">
    <property type="term" value="P:protein transport"/>
    <property type="evidence" value="ECO:0007669"/>
    <property type="project" value="UniProtKB-KW"/>
</dbReference>
<dbReference type="PANTHER" id="PTHR34982:SF1">
    <property type="entry name" value="FLAGELLAR ASSEMBLY PROTEIN FLIH"/>
    <property type="match status" value="1"/>
</dbReference>
<dbReference type="Proteomes" id="UP000823914">
    <property type="component" value="Unassembled WGS sequence"/>
</dbReference>
<keyword evidence="7" id="KW-1006">Bacterial flagellum protein export</keyword>